<gene>
    <name evidence="1" type="ORF">ACFS7Y_09165</name>
</gene>
<dbReference type="EMBL" id="JBHUPB010000007">
    <property type="protein sequence ID" value="MFD2967558.1"/>
    <property type="molecule type" value="Genomic_DNA"/>
</dbReference>
<reference evidence="2" key="1">
    <citation type="journal article" date="2019" name="Int. J. Syst. Evol. Microbiol.">
        <title>The Global Catalogue of Microorganisms (GCM) 10K type strain sequencing project: providing services to taxonomists for standard genome sequencing and annotation.</title>
        <authorList>
            <consortium name="The Broad Institute Genomics Platform"/>
            <consortium name="The Broad Institute Genome Sequencing Center for Infectious Disease"/>
            <person name="Wu L."/>
            <person name="Ma J."/>
        </authorList>
    </citation>
    <scope>NUCLEOTIDE SEQUENCE [LARGE SCALE GENOMIC DNA]</scope>
    <source>
        <strain evidence="2">KCTC 22814</strain>
    </source>
</reference>
<evidence type="ECO:0000313" key="1">
    <source>
        <dbReference type="EMBL" id="MFD2967558.1"/>
    </source>
</evidence>
<evidence type="ECO:0000313" key="2">
    <source>
        <dbReference type="Proteomes" id="UP001597525"/>
    </source>
</evidence>
<dbReference type="RefSeq" id="WP_320182840.1">
    <property type="nucleotide sequence ID" value="NZ_CP138332.1"/>
</dbReference>
<comment type="caution">
    <text evidence="1">The sequence shown here is derived from an EMBL/GenBank/DDBJ whole genome shotgun (WGS) entry which is preliminary data.</text>
</comment>
<proteinExistence type="predicted"/>
<dbReference type="Proteomes" id="UP001597525">
    <property type="component" value="Unassembled WGS sequence"/>
</dbReference>
<name>A0ABW6BGH4_9SPHI</name>
<protein>
    <submittedName>
        <fullName evidence="1">Uncharacterized protein</fullName>
    </submittedName>
</protein>
<accession>A0ABW6BGH4</accession>
<organism evidence="1 2">
    <name type="scientific">Sphingobacterium bambusae</name>
    <dbReference type="NCBI Taxonomy" id="662858"/>
    <lineage>
        <taxon>Bacteria</taxon>
        <taxon>Pseudomonadati</taxon>
        <taxon>Bacteroidota</taxon>
        <taxon>Sphingobacteriia</taxon>
        <taxon>Sphingobacteriales</taxon>
        <taxon>Sphingobacteriaceae</taxon>
        <taxon>Sphingobacterium</taxon>
    </lineage>
</organism>
<sequence>MFANETLMSVAKVLMDEDKLLTLIDGELIAEGNLLMLCFALPSSAIKALLTRKGSPMSDDNL</sequence>
<keyword evidence="2" id="KW-1185">Reference proteome</keyword>